<dbReference type="EMBL" id="JABCJD010000001">
    <property type="protein sequence ID" value="NVO26599.1"/>
    <property type="molecule type" value="Genomic_DNA"/>
</dbReference>
<organism evidence="1 4">
    <name type="scientific">Donghicola mangrovi</name>
    <dbReference type="NCBI Taxonomy" id="2729614"/>
    <lineage>
        <taxon>Bacteria</taxon>
        <taxon>Pseudomonadati</taxon>
        <taxon>Pseudomonadota</taxon>
        <taxon>Alphaproteobacteria</taxon>
        <taxon>Rhodobacterales</taxon>
        <taxon>Roseobacteraceae</taxon>
        <taxon>Donghicola</taxon>
    </lineage>
</organism>
<evidence type="ECO:0000313" key="4">
    <source>
        <dbReference type="Proteomes" id="UP000592216"/>
    </source>
</evidence>
<keyword evidence="3" id="KW-1185">Reference proteome</keyword>
<protein>
    <submittedName>
        <fullName evidence="1">Uncharacterized protein</fullName>
    </submittedName>
</protein>
<accession>A0A850Q1M5</accession>
<name>A0A850Q1M5_9RHOB</name>
<dbReference type="Proteomes" id="UP000592216">
    <property type="component" value="Unassembled WGS sequence"/>
</dbReference>
<dbReference type="RefSeq" id="WP_176852975.1">
    <property type="nucleotide sequence ID" value="NZ_JABCJD010000001.1"/>
</dbReference>
<gene>
    <name evidence="2" type="ORF">HJ526_04135</name>
    <name evidence="1" type="ORF">HJ536_00440</name>
</gene>
<evidence type="ECO:0000313" key="3">
    <source>
        <dbReference type="Proteomes" id="UP000523601"/>
    </source>
</evidence>
<reference evidence="3 4" key="1">
    <citation type="submission" date="2020-04" db="EMBL/GenBank/DDBJ databases">
        <title>Donghicola sp., a member of the Rhodobacteraceae family isolated from mangrove forest in Thailand.</title>
        <authorList>
            <person name="Charoenyingcharoen P."/>
            <person name="Yukphan P."/>
        </authorList>
    </citation>
    <scope>NUCLEOTIDE SEQUENCE [LARGE SCALE GENOMIC DNA]</scope>
    <source>
        <strain evidence="1 4">B5-SW-15</strain>
        <strain evidence="2 3">C2-DW-16</strain>
    </source>
</reference>
<proteinExistence type="predicted"/>
<dbReference type="EMBL" id="JABCJE010000001">
    <property type="protein sequence ID" value="NVO21812.1"/>
    <property type="molecule type" value="Genomic_DNA"/>
</dbReference>
<comment type="caution">
    <text evidence="1">The sequence shown here is derived from an EMBL/GenBank/DDBJ whole genome shotgun (WGS) entry which is preliminary data.</text>
</comment>
<sequence length="50" mass="5687">MMDVVLSPADQALEQMFGYYMPEAELAVPTPNLYEDETADYDYVEYSEAA</sequence>
<evidence type="ECO:0000313" key="2">
    <source>
        <dbReference type="EMBL" id="NVO26599.1"/>
    </source>
</evidence>
<dbReference type="Proteomes" id="UP000523601">
    <property type="component" value="Unassembled WGS sequence"/>
</dbReference>
<dbReference type="AlphaFoldDB" id="A0A850Q1M5"/>
<evidence type="ECO:0000313" key="1">
    <source>
        <dbReference type="EMBL" id="NVO21812.1"/>
    </source>
</evidence>